<dbReference type="InParanoid" id="B9RTC6"/>
<accession>B9RTC6</accession>
<dbReference type="SUPFAM" id="SSF56112">
    <property type="entry name" value="Protein kinase-like (PK-like)"/>
    <property type="match status" value="1"/>
</dbReference>
<dbReference type="AlphaFoldDB" id="B9RTC6"/>
<keyword evidence="2" id="KW-1185">Reference proteome</keyword>
<dbReference type="Proteomes" id="UP000008311">
    <property type="component" value="Unassembled WGS sequence"/>
</dbReference>
<sequence>MESSNIILDPTDFEPKISNIGLTRDAQENVDVYNYGILVVEIVSGKKENYNHDFQSVASDLHARESLLLDFVDKRLTDYKCCDEQVITVL</sequence>
<dbReference type="EMBL" id="EQ973812">
    <property type="protein sequence ID" value="EEF45609.1"/>
    <property type="molecule type" value="Genomic_DNA"/>
</dbReference>
<evidence type="ECO:0000313" key="2">
    <source>
        <dbReference type="Proteomes" id="UP000008311"/>
    </source>
</evidence>
<reference evidence="2" key="1">
    <citation type="journal article" date="2010" name="Nat. Biotechnol.">
        <title>Draft genome sequence of the oilseed species Ricinus communis.</title>
        <authorList>
            <person name="Chan A.P."/>
            <person name="Crabtree J."/>
            <person name="Zhao Q."/>
            <person name="Lorenzi H."/>
            <person name="Orvis J."/>
            <person name="Puiu D."/>
            <person name="Melake-Berhan A."/>
            <person name="Jones K.M."/>
            <person name="Redman J."/>
            <person name="Chen G."/>
            <person name="Cahoon E.B."/>
            <person name="Gedil M."/>
            <person name="Stanke M."/>
            <person name="Haas B.J."/>
            <person name="Wortman J.R."/>
            <person name="Fraser-Liggett C.M."/>
            <person name="Ravel J."/>
            <person name="Rabinowicz P.D."/>
        </authorList>
    </citation>
    <scope>NUCLEOTIDE SEQUENCE [LARGE SCALE GENOMIC DNA]</scope>
    <source>
        <strain evidence="2">cv. Hale</strain>
    </source>
</reference>
<gene>
    <name evidence="1" type="ORF">RCOM_0683210</name>
</gene>
<evidence type="ECO:0000313" key="1">
    <source>
        <dbReference type="EMBL" id="EEF45609.1"/>
    </source>
</evidence>
<protein>
    <recommendedName>
        <fullName evidence="3">Protein kinase domain-containing protein</fullName>
    </recommendedName>
</protein>
<dbReference type="InterPro" id="IPR011009">
    <property type="entry name" value="Kinase-like_dom_sf"/>
</dbReference>
<proteinExistence type="predicted"/>
<name>B9RTC6_RICCO</name>
<organism evidence="1 2">
    <name type="scientific">Ricinus communis</name>
    <name type="common">Castor bean</name>
    <dbReference type="NCBI Taxonomy" id="3988"/>
    <lineage>
        <taxon>Eukaryota</taxon>
        <taxon>Viridiplantae</taxon>
        <taxon>Streptophyta</taxon>
        <taxon>Embryophyta</taxon>
        <taxon>Tracheophyta</taxon>
        <taxon>Spermatophyta</taxon>
        <taxon>Magnoliopsida</taxon>
        <taxon>eudicotyledons</taxon>
        <taxon>Gunneridae</taxon>
        <taxon>Pentapetalae</taxon>
        <taxon>rosids</taxon>
        <taxon>fabids</taxon>
        <taxon>Malpighiales</taxon>
        <taxon>Euphorbiaceae</taxon>
        <taxon>Acalyphoideae</taxon>
        <taxon>Acalypheae</taxon>
        <taxon>Ricinus</taxon>
    </lineage>
</organism>
<evidence type="ECO:0008006" key="3">
    <source>
        <dbReference type="Google" id="ProtNLM"/>
    </source>
</evidence>